<feature type="region of interest" description="Disordered" evidence="1">
    <location>
        <begin position="119"/>
        <end position="151"/>
    </location>
</feature>
<gene>
    <name evidence="2" type="ORF">FRV6_15967</name>
</gene>
<dbReference type="Proteomes" id="UP000219369">
    <property type="component" value="Unassembled WGS sequence"/>
</dbReference>
<dbReference type="VEuPathDB" id="FungiDB:FOIG_11627"/>
<protein>
    <submittedName>
        <fullName evidence="2">Uncharacterized protein</fullName>
    </submittedName>
</protein>
<feature type="region of interest" description="Disordered" evidence="1">
    <location>
        <begin position="38"/>
        <end position="57"/>
    </location>
</feature>
<dbReference type="EMBL" id="FMJY01000010">
    <property type="protein sequence ID" value="SCO91839.1"/>
    <property type="molecule type" value="Genomic_DNA"/>
</dbReference>
<evidence type="ECO:0000256" key="1">
    <source>
        <dbReference type="SAM" id="MobiDB-lite"/>
    </source>
</evidence>
<feature type="compositionally biased region" description="Polar residues" evidence="1">
    <location>
        <begin position="119"/>
        <end position="134"/>
    </location>
</feature>
<dbReference type="OrthoDB" id="5008623at2759"/>
<evidence type="ECO:0000313" key="2">
    <source>
        <dbReference type="EMBL" id="SCO91839.1"/>
    </source>
</evidence>
<dbReference type="VEuPathDB" id="FungiDB:FOMG_09366"/>
<feature type="compositionally biased region" description="Polar residues" evidence="1">
    <location>
        <begin position="17"/>
        <end position="29"/>
    </location>
</feature>
<accession>A0A2H3UDA3</accession>
<dbReference type="VEuPathDB" id="FungiDB:HZS61_011017"/>
<dbReference type="VEuPathDB" id="FungiDB:FOXG_13483"/>
<proteinExistence type="predicted"/>
<feature type="region of interest" description="Disordered" evidence="1">
    <location>
        <begin position="1"/>
        <end position="29"/>
    </location>
</feature>
<reference evidence="3" key="1">
    <citation type="submission" date="2016-09" db="EMBL/GenBank/DDBJ databases">
        <authorList>
            <person name="Guldener U."/>
        </authorList>
    </citation>
    <scope>NUCLEOTIDE SEQUENCE [LARGE SCALE GENOMIC DNA]</scope>
    <source>
        <strain evidence="3">V64-1</strain>
    </source>
</reference>
<sequence>MVHTRSQKRKAEDSEPQDQSPVSTGNSSKVAFVKAFKGGKRAKVARDDDDQLTVPAPPVTVHRHHNLKKLIIRNKTSRNQSMYPMVIPVIFRGVQAEEPEDKPIEFIFRCELRPKCPDTKQNYLPTQQPATGTVQKKRIVPKPGGSPFTPLSNEACEQAISIAASVFIKN</sequence>
<dbReference type="AlphaFoldDB" id="A0A2H3UDA3"/>
<evidence type="ECO:0000313" key="3">
    <source>
        <dbReference type="Proteomes" id="UP000219369"/>
    </source>
</evidence>
<organism evidence="2 3">
    <name type="scientific">Fusarium oxysporum</name>
    <name type="common">Fusarium vascular wilt</name>
    <dbReference type="NCBI Taxonomy" id="5507"/>
    <lineage>
        <taxon>Eukaryota</taxon>
        <taxon>Fungi</taxon>
        <taxon>Dikarya</taxon>
        <taxon>Ascomycota</taxon>
        <taxon>Pezizomycotina</taxon>
        <taxon>Sordariomycetes</taxon>
        <taxon>Hypocreomycetidae</taxon>
        <taxon>Hypocreales</taxon>
        <taxon>Nectriaceae</taxon>
        <taxon>Fusarium</taxon>
        <taxon>Fusarium oxysporum species complex</taxon>
    </lineage>
</organism>
<name>A0A2H3UDA3_FUSOX</name>
<dbReference type="VEuPathDB" id="FungiDB:FOC1_g10003483"/>
<dbReference type="VEuPathDB" id="FungiDB:FOC4_g10005414"/>
<dbReference type="VEuPathDB" id="FungiDB:FOZG_15242"/>